<name>A0A919BGQ8_STRFL</name>
<comment type="caution">
    <text evidence="3">The sequence shown here is derived from an EMBL/GenBank/DDBJ whole genome shotgun (WGS) entry which is preliminary data.</text>
</comment>
<accession>A0A919BGQ8</accession>
<dbReference type="EMBL" id="BNBE01000001">
    <property type="protein sequence ID" value="GHF90972.1"/>
    <property type="molecule type" value="Genomic_DNA"/>
</dbReference>
<organism evidence="3 4">
    <name type="scientific">Streptomyces filamentosus</name>
    <name type="common">Streptomyces roseosporus</name>
    <dbReference type="NCBI Taxonomy" id="67294"/>
    <lineage>
        <taxon>Bacteria</taxon>
        <taxon>Bacillati</taxon>
        <taxon>Actinomycetota</taxon>
        <taxon>Actinomycetes</taxon>
        <taxon>Kitasatosporales</taxon>
        <taxon>Streptomycetaceae</taxon>
        <taxon>Streptomyces</taxon>
    </lineage>
</organism>
<dbReference type="RefSeq" id="WP_190041321.1">
    <property type="nucleotide sequence ID" value="NZ_BNBE01000001.1"/>
</dbReference>
<sequence>MNDIRTRADALIAAGRPAEARTAAREALDENGPDAGLFLALARAHMAEDDDDHDDAAERVFREGLDAFPDDVGLLGGYAGLCARTDGFERPGRRARGEEVLARLREIAPNSPELLRAESAGSSVAADEKDGASVRRMQSFDAARALADAPSPEAAAARAARWAAAAPHDRRLAVLAETTAALAAPGHARARFLLLRRLEYRFTAGLLLALLVILRLTVLPGIPFGVAAGAGLLLQLPFLSLRKLLRAARDRAALRMTEAVAEPEPEPEDEGGSPAGAGGFGAPELPPVPRVTRREYAFAGAGAVLLLLVGGAAYASSVAYPRYDVVAHDEYRGLTGYDLREEYDPFRSVPGFTPERSAARVYVEEDAARDAPAEYLVAVAAGDFHETREAHVRDAETMAALVGPLTATNEVWEAGAGPYGGWMQCARYTEASSGTLRSVCLWADKGSFGLAAFTAGDMDRAEVEATARSVGADFLRPAAG</sequence>
<reference evidence="3" key="2">
    <citation type="submission" date="2020-09" db="EMBL/GenBank/DDBJ databases">
        <authorList>
            <person name="Sun Q."/>
            <person name="Ohkuma M."/>
        </authorList>
    </citation>
    <scope>NUCLEOTIDE SEQUENCE</scope>
    <source>
        <strain evidence="3">JCM 4122</strain>
    </source>
</reference>
<dbReference type="SUPFAM" id="SSF48452">
    <property type="entry name" value="TPR-like"/>
    <property type="match status" value="1"/>
</dbReference>
<dbReference type="Proteomes" id="UP000632849">
    <property type="component" value="Unassembled WGS sequence"/>
</dbReference>
<evidence type="ECO:0008006" key="5">
    <source>
        <dbReference type="Google" id="ProtNLM"/>
    </source>
</evidence>
<gene>
    <name evidence="3" type="ORF">GCM10017667_20240</name>
</gene>
<keyword evidence="4" id="KW-1185">Reference proteome</keyword>
<dbReference type="AlphaFoldDB" id="A0A919BGQ8"/>
<feature type="transmembrane region" description="Helical" evidence="2">
    <location>
        <begin position="296"/>
        <end position="315"/>
    </location>
</feature>
<evidence type="ECO:0000256" key="1">
    <source>
        <dbReference type="SAM" id="MobiDB-lite"/>
    </source>
</evidence>
<feature type="compositionally biased region" description="Acidic residues" evidence="1">
    <location>
        <begin position="261"/>
        <end position="271"/>
    </location>
</feature>
<keyword evidence="2" id="KW-0472">Membrane</keyword>
<feature type="region of interest" description="Disordered" evidence="1">
    <location>
        <begin position="258"/>
        <end position="284"/>
    </location>
</feature>
<evidence type="ECO:0000313" key="3">
    <source>
        <dbReference type="EMBL" id="GHF90972.1"/>
    </source>
</evidence>
<proteinExistence type="predicted"/>
<evidence type="ECO:0000313" key="4">
    <source>
        <dbReference type="Proteomes" id="UP000632849"/>
    </source>
</evidence>
<evidence type="ECO:0000256" key="2">
    <source>
        <dbReference type="SAM" id="Phobius"/>
    </source>
</evidence>
<keyword evidence="2" id="KW-1133">Transmembrane helix</keyword>
<reference evidence="3" key="1">
    <citation type="journal article" date="2014" name="Int. J. Syst. Evol. Microbiol.">
        <title>Complete genome sequence of Corynebacterium casei LMG S-19264T (=DSM 44701T), isolated from a smear-ripened cheese.</title>
        <authorList>
            <consortium name="US DOE Joint Genome Institute (JGI-PGF)"/>
            <person name="Walter F."/>
            <person name="Albersmeier A."/>
            <person name="Kalinowski J."/>
            <person name="Ruckert C."/>
        </authorList>
    </citation>
    <scope>NUCLEOTIDE SEQUENCE</scope>
    <source>
        <strain evidence="3">JCM 4122</strain>
    </source>
</reference>
<protein>
    <recommendedName>
        <fullName evidence="5">Tetratricopeptide repeat protein</fullName>
    </recommendedName>
</protein>
<dbReference type="Gene3D" id="1.25.40.10">
    <property type="entry name" value="Tetratricopeptide repeat domain"/>
    <property type="match status" value="1"/>
</dbReference>
<keyword evidence="2" id="KW-0812">Transmembrane</keyword>
<dbReference type="InterPro" id="IPR011990">
    <property type="entry name" value="TPR-like_helical_dom_sf"/>
</dbReference>